<keyword evidence="5" id="KW-0443">Lipid metabolism</keyword>
<evidence type="ECO:0000256" key="3">
    <source>
        <dbReference type="ARBA" id="ARBA00022824"/>
    </source>
</evidence>
<evidence type="ECO:0000256" key="6">
    <source>
        <dbReference type="ARBA" id="ARBA00023136"/>
    </source>
</evidence>
<evidence type="ECO:0000256" key="5">
    <source>
        <dbReference type="ARBA" id="ARBA00023098"/>
    </source>
</evidence>
<dbReference type="AlphaFoldDB" id="A0A8J4QQN7"/>
<keyword evidence="2 8" id="KW-0812">Transmembrane</keyword>
<dbReference type="GO" id="GO:0140042">
    <property type="term" value="P:lipid droplet formation"/>
    <property type="evidence" value="ECO:0007669"/>
    <property type="project" value="UniProtKB-ARBA"/>
</dbReference>
<evidence type="ECO:0000313" key="9">
    <source>
        <dbReference type="EMBL" id="KAF3951136.1"/>
    </source>
</evidence>
<evidence type="ECO:0000256" key="2">
    <source>
        <dbReference type="ARBA" id="ARBA00022692"/>
    </source>
</evidence>
<proteinExistence type="predicted"/>
<dbReference type="OrthoDB" id="3990054at2759"/>
<keyword evidence="4 8" id="KW-1133">Transmembrane helix</keyword>
<feature type="compositionally biased region" description="Polar residues" evidence="7">
    <location>
        <begin position="443"/>
        <end position="453"/>
    </location>
</feature>
<accession>A0A8J4QQN7</accession>
<evidence type="ECO:0000313" key="10">
    <source>
        <dbReference type="Proteomes" id="UP000737018"/>
    </source>
</evidence>
<keyword evidence="10" id="KW-1185">Reference proteome</keyword>
<comment type="caution">
    <text evidence="9">The sequence shown here is derived from an EMBL/GenBank/DDBJ whole genome shotgun (WGS) entry which is preliminary data.</text>
</comment>
<reference evidence="9" key="1">
    <citation type="submission" date="2020-03" db="EMBL/GenBank/DDBJ databases">
        <title>Castanea mollissima Vanexum genome sequencing.</title>
        <authorList>
            <person name="Staton M."/>
        </authorList>
    </citation>
    <scope>NUCLEOTIDE SEQUENCE</scope>
    <source>
        <tissue evidence="9">Leaf</tissue>
    </source>
</reference>
<feature type="region of interest" description="Disordered" evidence="7">
    <location>
        <begin position="441"/>
        <end position="472"/>
    </location>
</feature>
<dbReference type="PANTHER" id="PTHR21212">
    <property type="entry name" value="BERNARDINELLI-SEIP CONGENITAL LIPODYSTROPHY 2 HOMOLOG BSCL2 PROTEIN"/>
    <property type="match status" value="1"/>
</dbReference>
<keyword evidence="3" id="KW-0256">Endoplasmic reticulum</keyword>
<evidence type="ECO:0000256" key="4">
    <source>
        <dbReference type="ARBA" id="ARBA00022989"/>
    </source>
</evidence>
<dbReference type="CDD" id="cd23995">
    <property type="entry name" value="Seipin_BSCL2_like"/>
    <property type="match status" value="1"/>
</dbReference>
<feature type="transmembrane region" description="Helical" evidence="8">
    <location>
        <begin position="408"/>
        <end position="432"/>
    </location>
</feature>
<sequence length="472" mass="52286">METATTTTTTSNNEDDDDVVFLDALDDFPFYDCLSSLAPQSECSTLISASASSSSSTLRRRSFSRRSFSGDDSKTSSFNSSTFRERYRLSRNLAESENINEKPEPVQSENSVVTTETDNRVVAAAVANDSVDSAAELSDPSFNWLIFIAGLVIKAITFQINLFITFTTFPLVLLYHSYTVITNPYQTARRGTDYLSQKLSKFKPEALSSWLRENQWVWKVAVRCGWGILSSAYVCVVLCSLLVSSAVFSVVLVRCLVEEPIRIKEVLNFNYAKPSPVAYVPIVPCTGIGCGEHCKEMIGGIGFIPPTHRLQVMVSLTLPESEYNRNLGVFQVRIDFLSASGKTLASSSHPCMLQFKREMPTACLKVTIEQRAEYRPGAGIPELYDASLILESELPLFKRIIWYWKKTIFIWISIMSFMMQLLFTLVCCRSIIIPKARPRDVVPSNSATRNSPPVQGGVGGTSATGSSSPVQG</sequence>
<dbReference type="InterPro" id="IPR009617">
    <property type="entry name" value="Seipin"/>
</dbReference>
<evidence type="ECO:0000256" key="8">
    <source>
        <dbReference type="SAM" id="Phobius"/>
    </source>
</evidence>
<gene>
    <name evidence="9" type="ORF">CMV_023183</name>
</gene>
<dbReference type="Proteomes" id="UP000737018">
    <property type="component" value="Unassembled WGS sequence"/>
</dbReference>
<dbReference type="Pfam" id="PF06775">
    <property type="entry name" value="Seipin"/>
    <property type="match status" value="1"/>
</dbReference>
<dbReference type="GO" id="GO:0005789">
    <property type="term" value="C:endoplasmic reticulum membrane"/>
    <property type="evidence" value="ECO:0007669"/>
    <property type="project" value="UniProtKB-SubCell"/>
</dbReference>
<feature type="transmembrane region" description="Helical" evidence="8">
    <location>
        <begin position="144"/>
        <end position="164"/>
    </location>
</feature>
<dbReference type="PANTHER" id="PTHR21212:SF0">
    <property type="entry name" value="SEIPIN"/>
    <property type="match status" value="1"/>
</dbReference>
<keyword evidence="6 8" id="KW-0472">Membrane</keyword>
<feature type="transmembrane region" description="Helical" evidence="8">
    <location>
        <begin position="231"/>
        <end position="257"/>
    </location>
</feature>
<evidence type="ECO:0008006" key="11">
    <source>
        <dbReference type="Google" id="ProtNLM"/>
    </source>
</evidence>
<feature type="compositionally biased region" description="Low complexity" evidence="7">
    <location>
        <begin position="463"/>
        <end position="472"/>
    </location>
</feature>
<evidence type="ECO:0000256" key="7">
    <source>
        <dbReference type="SAM" id="MobiDB-lite"/>
    </source>
</evidence>
<comment type="subcellular location">
    <subcellularLocation>
        <location evidence="1">Endoplasmic reticulum membrane</location>
        <topology evidence="1">Multi-pass membrane protein</topology>
    </subcellularLocation>
</comment>
<dbReference type="EMBL" id="JRKL02005090">
    <property type="protein sequence ID" value="KAF3951136.1"/>
    <property type="molecule type" value="Genomic_DNA"/>
</dbReference>
<dbReference type="GO" id="GO:0006629">
    <property type="term" value="P:lipid metabolic process"/>
    <property type="evidence" value="ECO:0007669"/>
    <property type="project" value="UniProtKB-KW"/>
</dbReference>
<feature type="region of interest" description="Disordered" evidence="7">
    <location>
        <begin position="95"/>
        <end position="114"/>
    </location>
</feature>
<evidence type="ECO:0000256" key="1">
    <source>
        <dbReference type="ARBA" id="ARBA00004477"/>
    </source>
</evidence>
<name>A0A8J4QQN7_9ROSI</name>
<organism evidence="9 10">
    <name type="scientific">Castanea mollissima</name>
    <name type="common">Chinese chestnut</name>
    <dbReference type="NCBI Taxonomy" id="60419"/>
    <lineage>
        <taxon>Eukaryota</taxon>
        <taxon>Viridiplantae</taxon>
        <taxon>Streptophyta</taxon>
        <taxon>Embryophyta</taxon>
        <taxon>Tracheophyta</taxon>
        <taxon>Spermatophyta</taxon>
        <taxon>Magnoliopsida</taxon>
        <taxon>eudicotyledons</taxon>
        <taxon>Gunneridae</taxon>
        <taxon>Pentapetalae</taxon>
        <taxon>rosids</taxon>
        <taxon>fabids</taxon>
        <taxon>Fagales</taxon>
        <taxon>Fagaceae</taxon>
        <taxon>Castanea</taxon>
    </lineage>
</organism>
<protein>
    <recommendedName>
        <fullName evidence="11">Seipin</fullName>
    </recommendedName>
</protein>